<name>A0ABT1TCC0_9GAMM</name>
<dbReference type="Proteomes" id="UP001524499">
    <property type="component" value="Unassembled WGS sequence"/>
</dbReference>
<reference evidence="3 4" key="1">
    <citation type="submission" date="2022-07" db="EMBL/GenBank/DDBJ databases">
        <title>Methylomonas rivi sp. nov., Methylomonas rosea sp. nov., Methylomonas aureus sp. nov. and Methylomonas subterranea sp. nov., four novel methanotrophs isolated from a freshwater creek and the deep terrestrial subsurface.</title>
        <authorList>
            <person name="Abin C."/>
            <person name="Sankaranarayanan K."/>
            <person name="Garner C."/>
            <person name="Sindelar R."/>
            <person name="Kotary K."/>
            <person name="Garner R."/>
            <person name="Barclay S."/>
            <person name="Lawson P."/>
            <person name="Krumholz L."/>
        </authorList>
    </citation>
    <scope>NUCLEOTIDE SEQUENCE [LARGE SCALE GENOMIC DNA]</scope>
    <source>
        <strain evidence="3 4">SURF-2</strain>
    </source>
</reference>
<dbReference type="InterPro" id="IPR036869">
    <property type="entry name" value="J_dom_sf"/>
</dbReference>
<comment type="caution">
    <text evidence="3">The sequence shown here is derived from an EMBL/GenBank/DDBJ whole genome shotgun (WGS) entry which is preliminary data.</text>
</comment>
<dbReference type="SMART" id="SM00271">
    <property type="entry name" value="DnaJ"/>
    <property type="match status" value="1"/>
</dbReference>
<evidence type="ECO:0000313" key="3">
    <source>
        <dbReference type="EMBL" id="MCQ8102752.1"/>
    </source>
</evidence>
<dbReference type="PROSITE" id="PS50076">
    <property type="entry name" value="DNAJ_2"/>
    <property type="match status" value="1"/>
</dbReference>
<feature type="domain" description="J" evidence="2">
    <location>
        <begin position="3"/>
        <end position="62"/>
    </location>
</feature>
<dbReference type="Pfam" id="PF00226">
    <property type="entry name" value="DnaJ"/>
    <property type="match status" value="1"/>
</dbReference>
<dbReference type="PANTHER" id="PTHR44825">
    <property type="match status" value="1"/>
</dbReference>
<dbReference type="CDD" id="cd06257">
    <property type="entry name" value="DnaJ"/>
    <property type="match status" value="1"/>
</dbReference>
<dbReference type="EMBL" id="JANIBJ010000002">
    <property type="protein sequence ID" value="MCQ8102752.1"/>
    <property type="molecule type" value="Genomic_DNA"/>
</dbReference>
<organism evidence="3 4">
    <name type="scientific">Methylomonas subterranea</name>
    <dbReference type="NCBI Taxonomy" id="2952225"/>
    <lineage>
        <taxon>Bacteria</taxon>
        <taxon>Pseudomonadati</taxon>
        <taxon>Pseudomonadota</taxon>
        <taxon>Gammaproteobacteria</taxon>
        <taxon>Methylococcales</taxon>
        <taxon>Methylococcaceae</taxon>
        <taxon>Methylomonas</taxon>
    </lineage>
</organism>
<dbReference type="InterPro" id="IPR052763">
    <property type="entry name" value="DnaJ_C4"/>
</dbReference>
<evidence type="ECO:0000313" key="4">
    <source>
        <dbReference type="Proteomes" id="UP001524499"/>
    </source>
</evidence>
<dbReference type="RefSeq" id="WP_256600370.1">
    <property type="nucleotide sequence ID" value="NZ_JANIBJ010000002.1"/>
</dbReference>
<proteinExistence type="predicted"/>
<gene>
    <name evidence="3" type="ORF">NP590_01440</name>
</gene>
<dbReference type="Gene3D" id="1.10.287.110">
    <property type="entry name" value="DnaJ domain"/>
    <property type="match status" value="1"/>
</dbReference>
<dbReference type="PANTHER" id="PTHR44825:SF1">
    <property type="entry name" value="DNAJ HOMOLOG SUBFAMILY C MEMBER 4"/>
    <property type="match status" value="1"/>
</dbReference>
<dbReference type="PRINTS" id="PR00625">
    <property type="entry name" value="JDOMAIN"/>
</dbReference>
<accession>A0ABT1TCC0</accession>
<keyword evidence="4" id="KW-1185">Reference proteome</keyword>
<evidence type="ECO:0000259" key="2">
    <source>
        <dbReference type="PROSITE" id="PS50076"/>
    </source>
</evidence>
<dbReference type="InterPro" id="IPR001623">
    <property type="entry name" value="DnaJ_domain"/>
</dbReference>
<protein>
    <submittedName>
        <fullName evidence="3">J domain-containing protein</fullName>
    </submittedName>
</protein>
<sequence length="108" mass="12668">MNTPYQILGVTEQASDAEIKQAYLEKVKHNPPDRDQQRFQQIHRAYETIKDEDSRLRYALFHWPGMEFDELLEHVFKPADRISPLPADEFLKLLSSVSIEQTLAKKIN</sequence>
<dbReference type="SUPFAM" id="SSF46565">
    <property type="entry name" value="Chaperone J-domain"/>
    <property type="match status" value="1"/>
</dbReference>
<keyword evidence="1" id="KW-0143">Chaperone</keyword>
<evidence type="ECO:0000256" key="1">
    <source>
        <dbReference type="ARBA" id="ARBA00023186"/>
    </source>
</evidence>